<dbReference type="PANTHER" id="PTHR43434">
    <property type="entry name" value="PHOSPHOGLYCOLATE PHOSPHATASE"/>
    <property type="match status" value="1"/>
</dbReference>
<reference evidence="2" key="1">
    <citation type="journal article" date="2019" name="Int. J. Syst. Evol. Microbiol.">
        <title>The Global Catalogue of Microorganisms (GCM) 10K type strain sequencing project: providing services to taxonomists for standard genome sequencing and annotation.</title>
        <authorList>
            <consortium name="The Broad Institute Genomics Platform"/>
            <consortium name="The Broad Institute Genome Sequencing Center for Infectious Disease"/>
            <person name="Wu L."/>
            <person name="Ma J."/>
        </authorList>
    </citation>
    <scope>NUCLEOTIDE SEQUENCE [LARGE SCALE GENOMIC DNA]</scope>
    <source>
        <strain evidence="2">JCM 14370</strain>
    </source>
</reference>
<gene>
    <name evidence="1" type="ORF">GCM10008938_45760</name>
</gene>
<sequence length="207" mass="24142">MQHVIFDFDGTLVDSRKVFLTVYNQLARQNRFVPLTDDNLEAMRSLSIRERCQQMGIPMYRLPWLGLQLAKQYRQHLDQIQFNPGIKEMLQDLHSRGHPIWVLSSNSEDNIRQFFRQEGIESWLRGVYSSNRIFGKAQQLQQLMRREKVQKNDMLYVGDEERDILACQQAGVKIAAVTWGYDPLSLLQKARPDVLISDPQELLGHLG</sequence>
<dbReference type="SFLD" id="SFLDG01129">
    <property type="entry name" value="C1.5:_HAD__Beta-PGM__Phosphata"/>
    <property type="match status" value="1"/>
</dbReference>
<dbReference type="EMBL" id="BMOD01000030">
    <property type="protein sequence ID" value="GGJ54504.1"/>
    <property type="molecule type" value="Genomic_DNA"/>
</dbReference>
<dbReference type="InterPro" id="IPR023214">
    <property type="entry name" value="HAD_sf"/>
</dbReference>
<dbReference type="InterPro" id="IPR041492">
    <property type="entry name" value="HAD_2"/>
</dbReference>
<proteinExistence type="predicted"/>
<dbReference type="InterPro" id="IPR050155">
    <property type="entry name" value="HAD-like_hydrolase_sf"/>
</dbReference>
<dbReference type="PANTHER" id="PTHR43434:SF13">
    <property type="entry name" value="PHOSPHOGLYCOLATE PHOSPHATASE"/>
    <property type="match status" value="1"/>
</dbReference>
<dbReference type="Gene3D" id="3.40.50.1000">
    <property type="entry name" value="HAD superfamily/HAD-like"/>
    <property type="match status" value="1"/>
</dbReference>
<dbReference type="InterPro" id="IPR023198">
    <property type="entry name" value="PGP-like_dom2"/>
</dbReference>
<dbReference type="Gene3D" id="1.10.150.240">
    <property type="entry name" value="Putative phosphatase, domain 2"/>
    <property type="match status" value="1"/>
</dbReference>
<accession>A0ABQ2DDK8</accession>
<name>A0ABQ2DDK8_9DEIO</name>
<dbReference type="Proteomes" id="UP000632222">
    <property type="component" value="Unassembled WGS sequence"/>
</dbReference>
<protein>
    <submittedName>
        <fullName evidence="1">Phosphoglycolate phosphatase</fullName>
    </submittedName>
</protein>
<organism evidence="1 2">
    <name type="scientific">Deinococcus roseus</name>
    <dbReference type="NCBI Taxonomy" id="392414"/>
    <lineage>
        <taxon>Bacteria</taxon>
        <taxon>Thermotogati</taxon>
        <taxon>Deinococcota</taxon>
        <taxon>Deinococci</taxon>
        <taxon>Deinococcales</taxon>
        <taxon>Deinococcaceae</taxon>
        <taxon>Deinococcus</taxon>
    </lineage>
</organism>
<keyword evidence="2" id="KW-1185">Reference proteome</keyword>
<dbReference type="SFLD" id="SFLDS00003">
    <property type="entry name" value="Haloacid_Dehalogenase"/>
    <property type="match status" value="1"/>
</dbReference>
<evidence type="ECO:0000313" key="1">
    <source>
        <dbReference type="EMBL" id="GGJ54504.1"/>
    </source>
</evidence>
<dbReference type="RefSeq" id="WP_189007581.1">
    <property type="nucleotide sequence ID" value="NZ_BMOD01000030.1"/>
</dbReference>
<dbReference type="InterPro" id="IPR036412">
    <property type="entry name" value="HAD-like_sf"/>
</dbReference>
<dbReference type="SUPFAM" id="SSF56784">
    <property type="entry name" value="HAD-like"/>
    <property type="match status" value="1"/>
</dbReference>
<dbReference type="Pfam" id="PF13419">
    <property type="entry name" value="HAD_2"/>
    <property type="match status" value="1"/>
</dbReference>
<comment type="caution">
    <text evidence="1">The sequence shown here is derived from an EMBL/GenBank/DDBJ whole genome shotgun (WGS) entry which is preliminary data.</text>
</comment>
<evidence type="ECO:0000313" key="2">
    <source>
        <dbReference type="Proteomes" id="UP000632222"/>
    </source>
</evidence>